<dbReference type="Proteomes" id="UP000054549">
    <property type="component" value="Unassembled WGS sequence"/>
</dbReference>
<feature type="transmembrane region" description="Helical" evidence="1">
    <location>
        <begin position="65"/>
        <end position="86"/>
    </location>
</feature>
<dbReference type="EMBL" id="KN818313">
    <property type="protein sequence ID" value="KIL59563.1"/>
    <property type="molecule type" value="Genomic_DNA"/>
</dbReference>
<evidence type="ECO:0008006" key="4">
    <source>
        <dbReference type="Google" id="ProtNLM"/>
    </source>
</evidence>
<dbReference type="OrthoDB" id="2558918at2759"/>
<keyword evidence="3" id="KW-1185">Reference proteome</keyword>
<sequence>MVYFSDDTVTPVWQRWAFSYRALAYIITFFFIFTLTSAELGHVAQQIHDHGDGYEHYATMQYKHVIGLLLFACIATLLFCVTHFWIPVDVVPVASFILAVFWGTGAGLLRTGTPYRGDCASRPANTYPTVWQPYADLCTRVIVIEALAWSLWGMLIILMIGSLVHKLGVTVKSTPEEMYFAHPDKMKGEDNEA</sequence>
<feature type="transmembrane region" description="Helical" evidence="1">
    <location>
        <begin position="141"/>
        <end position="164"/>
    </location>
</feature>
<dbReference type="HOGENOM" id="CLU_1510993_0_0_1"/>
<organism evidence="2 3">
    <name type="scientific">Amanita muscaria (strain Koide BX008)</name>
    <dbReference type="NCBI Taxonomy" id="946122"/>
    <lineage>
        <taxon>Eukaryota</taxon>
        <taxon>Fungi</taxon>
        <taxon>Dikarya</taxon>
        <taxon>Basidiomycota</taxon>
        <taxon>Agaricomycotina</taxon>
        <taxon>Agaricomycetes</taxon>
        <taxon>Agaricomycetidae</taxon>
        <taxon>Agaricales</taxon>
        <taxon>Pluteineae</taxon>
        <taxon>Amanitaceae</taxon>
        <taxon>Amanita</taxon>
    </lineage>
</organism>
<keyword evidence="1" id="KW-0812">Transmembrane</keyword>
<evidence type="ECO:0000313" key="3">
    <source>
        <dbReference type="Proteomes" id="UP000054549"/>
    </source>
</evidence>
<feature type="transmembrane region" description="Helical" evidence="1">
    <location>
        <begin position="92"/>
        <end position="109"/>
    </location>
</feature>
<keyword evidence="1" id="KW-0472">Membrane</keyword>
<dbReference type="InParanoid" id="A0A0C2WTA9"/>
<evidence type="ECO:0000313" key="2">
    <source>
        <dbReference type="EMBL" id="KIL59563.1"/>
    </source>
</evidence>
<evidence type="ECO:0000256" key="1">
    <source>
        <dbReference type="SAM" id="Phobius"/>
    </source>
</evidence>
<gene>
    <name evidence="2" type="ORF">M378DRAFT_180749</name>
</gene>
<keyword evidence="1" id="KW-1133">Transmembrane helix</keyword>
<protein>
    <recommendedName>
        <fullName evidence="4">MARVEL domain-containing protein</fullName>
    </recommendedName>
</protein>
<name>A0A0C2WTA9_AMAMK</name>
<dbReference type="AlphaFoldDB" id="A0A0C2WTA9"/>
<accession>A0A0C2WTA9</accession>
<proteinExistence type="predicted"/>
<feature type="transmembrane region" description="Helical" evidence="1">
    <location>
        <begin position="22"/>
        <end position="44"/>
    </location>
</feature>
<reference evidence="2 3" key="1">
    <citation type="submission" date="2014-04" db="EMBL/GenBank/DDBJ databases">
        <title>Evolutionary Origins and Diversification of the Mycorrhizal Mutualists.</title>
        <authorList>
            <consortium name="DOE Joint Genome Institute"/>
            <consortium name="Mycorrhizal Genomics Consortium"/>
            <person name="Kohler A."/>
            <person name="Kuo A."/>
            <person name="Nagy L.G."/>
            <person name="Floudas D."/>
            <person name="Copeland A."/>
            <person name="Barry K.W."/>
            <person name="Cichocki N."/>
            <person name="Veneault-Fourrey C."/>
            <person name="LaButti K."/>
            <person name="Lindquist E.A."/>
            <person name="Lipzen A."/>
            <person name="Lundell T."/>
            <person name="Morin E."/>
            <person name="Murat C."/>
            <person name="Riley R."/>
            <person name="Ohm R."/>
            <person name="Sun H."/>
            <person name="Tunlid A."/>
            <person name="Henrissat B."/>
            <person name="Grigoriev I.V."/>
            <person name="Hibbett D.S."/>
            <person name="Martin F."/>
        </authorList>
    </citation>
    <scope>NUCLEOTIDE SEQUENCE [LARGE SCALE GENOMIC DNA]</scope>
    <source>
        <strain evidence="2 3">Koide BX008</strain>
    </source>
</reference>